<protein>
    <submittedName>
        <fullName evidence="1">Uncharacterized protein</fullName>
    </submittedName>
</protein>
<evidence type="ECO:0000313" key="1">
    <source>
        <dbReference type="EMBL" id="UYP18405.1"/>
    </source>
</evidence>
<dbReference type="Proteomes" id="UP001156484">
    <property type="component" value="Chromosome"/>
</dbReference>
<keyword evidence="2" id="KW-1185">Reference proteome</keyword>
<sequence length="233" mass="24469">MSARPDEALVEPTASDPVPDLLERTLGLYYLSPSFYVAELCKFVVGTDPWAWAAQYCGGDWESVLRTSDGVSKLAAFHRGYATAVGEVHGAVAPWEGSAGRAAGLRLADLHSALDEQAHAVQGISGQLEQIALAMYELNQTFAEILSAITDAGIRVLVRLASTSVAAATGVGALGSAVIAASSLVDLAIISDLWKTAIDVHTKVWTTVQGLMGVLAGNLAKIENIEIPRLPTV</sequence>
<proteinExistence type="predicted"/>
<gene>
    <name evidence="1" type="ORF">OED52_17350</name>
</gene>
<evidence type="ECO:0000313" key="2">
    <source>
        <dbReference type="Proteomes" id="UP001156484"/>
    </source>
</evidence>
<name>A0ACD4DE94_9NOCA</name>
<dbReference type="EMBL" id="CP107551">
    <property type="protein sequence ID" value="UYP18405.1"/>
    <property type="molecule type" value="Genomic_DNA"/>
</dbReference>
<reference evidence="1" key="1">
    <citation type="submission" date="2022-10" db="EMBL/GenBank/DDBJ databases">
        <title>Rhodococcus ferula Z13 complete genome.</title>
        <authorList>
            <person name="Long X."/>
            <person name="Zang M."/>
        </authorList>
    </citation>
    <scope>NUCLEOTIDE SEQUENCE</scope>
    <source>
        <strain evidence="1">Z13</strain>
    </source>
</reference>
<organism evidence="1 2">
    <name type="scientific">Rhodococcus sacchari</name>
    <dbReference type="NCBI Taxonomy" id="2962047"/>
    <lineage>
        <taxon>Bacteria</taxon>
        <taxon>Bacillati</taxon>
        <taxon>Actinomycetota</taxon>
        <taxon>Actinomycetes</taxon>
        <taxon>Mycobacteriales</taxon>
        <taxon>Nocardiaceae</taxon>
        <taxon>Rhodococcus</taxon>
    </lineage>
</organism>
<accession>A0ACD4DE94</accession>